<dbReference type="GO" id="GO:0005634">
    <property type="term" value="C:nucleus"/>
    <property type="evidence" value="ECO:0007669"/>
    <property type="project" value="TreeGrafter"/>
</dbReference>
<evidence type="ECO:0000256" key="1">
    <source>
        <dbReference type="PROSITE-ProRule" id="PRU00042"/>
    </source>
</evidence>
<evidence type="ECO:0000313" key="5">
    <source>
        <dbReference type="EMBL" id="PKI75639.1"/>
    </source>
</evidence>
<dbReference type="STRING" id="22663.A0A218VVB6"/>
<feature type="region of interest" description="Disordered" evidence="2">
    <location>
        <begin position="27"/>
        <end position="48"/>
    </location>
</feature>
<keyword evidence="7" id="KW-1185">Reference proteome</keyword>
<dbReference type="GeneID" id="116207192"/>
<feature type="domain" description="C2H2-type" evidence="3">
    <location>
        <begin position="50"/>
        <end position="77"/>
    </location>
</feature>
<dbReference type="OrthoDB" id="772256at2759"/>
<dbReference type="PROSITE" id="PS00028">
    <property type="entry name" value="ZINC_FINGER_C2H2_1"/>
    <property type="match status" value="1"/>
</dbReference>
<dbReference type="PANTHER" id="PTHR46353">
    <property type="entry name" value="ZINC FINGER PROTEIN 5"/>
    <property type="match status" value="1"/>
</dbReference>
<proteinExistence type="predicted"/>
<dbReference type="GO" id="GO:0008270">
    <property type="term" value="F:zinc ion binding"/>
    <property type="evidence" value="ECO:0007669"/>
    <property type="project" value="UniProtKB-KW"/>
</dbReference>
<gene>
    <name evidence="4" type="ORF">CDL15_Pgr020392</name>
    <name evidence="5" type="ORF">CRG98_004040</name>
</gene>
<keyword evidence="1" id="KW-0479">Metal-binding</keyword>
<dbReference type="EMBL" id="PGOL01000160">
    <property type="protein sequence ID" value="PKI75639.1"/>
    <property type="molecule type" value="Genomic_DNA"/>
</dbReference>
<dbReference type="GO" id="GO:0000976">
    <property type="term" value="F:transcription cis-regulatory region binding"/>
    <property type="evidence" value="ECO:0007669"/>
    <property type="project" value="TreeGrafter"/>
</dbReference>
<name>A0A218VVB6_PUNGR</name>
<reference evidence="4" key="2">
    <citation type="submission" date="2017-06" db="EMBL/GenBank/DDBJ databases">
        <title>The pomegranate genome and the genomics of punicalagin biosynthesis.</title>
        <authorList>
            <person name="Xu C."/>
        </authorList>
    </citation>
    <scope>NUCLEOTIDE SEQUENCE [LARGE SCALE GENOMIC DNA]</scope>
    <source>
        <tissue evidence="4">Fresh leaf</tissue>
    </source>
</reference>
<evidence type="ECO:0000313" key="6">
    <source>
        <dbReference type="Proteomes" id="UP000197138"/>
    </source>
</evidence>
<dbReference type="SUPFAM" id="SSF57667">
    <property type="entry name" value="beta-beta-alpha zinc fingers"/>
    <property type="match status" value="1"/>
</dbReference>
<keyword evidence="1" id="KW-0862">Zinc</keyword>
<evidence type="ECO:0000313" key="7">
    <source>
        <dbReference type="Proteomes" id="UP000233551"/>
    </source>
</evidence>
<dbReference type="GO" id="GO:0009740">
    <property type="term" value="P:gibberellic acid mediated signaling pathway"/>
    <property type="evidence" value="ECO:0007669"/>
    <property type="project" value="TreeGrafter"/>
</dbReference>
<dbReference type="Proteomes" id="UP000197138">
    <property type="component" value="Unassembled WGS sequence"/>
</dbReference>
<reference evidence="6" key="1">
    <citation type="journal article" date="2017" name="Plant J.">
        <title>The pomegranate (Punica granatum L.) genome and the genomics of punicalagin biosynthesis.</title>
        <authorList>
            <person name="Qin G."/>
            <person name="Xu C."/>
            <person name="Ming R."/>
            <person name="Tang H."/>
            <person name="Guyot R."/>
            <person name="Kramer E.M."/>
            <person name="Hu Y."/>
            <person name="Yi X."/>
            <person name="Qi Y."/>
            <person name="Xu X."/>
            <person name="Gao Z."/>
            <person name="Pan H."/>
            <person name="Jian J."/>
            <person name="Tian Y."/>
            <person name="Yue Z."/>
            <person name="Xu Y."/>
        </authorList>
    </citation>
    <scope>NUCLEOTIDE SEQUENCE [LARGE SCALE GENOMIC DNA]</scope>
    <source>
        <strain evidence="6">cv. Dabenzi</strain>
    </source>
</reference>
<dbReference type="PANTHER" id="PTHR46353:SF23">
    <property type="entry name" value="C2H2 ZINC FINGER-CONTAINING PROTEIN-RELATED"/>
    <property type="match status" value="1"/>
</dbReference>
<dbReference type="EMBL" id="MTKT01005809">
    <property type="protein sequence ID" value="OWM64425.1"/>
    <property type="molecule type" value="Genomic_DNA"/>
</dbReference>
<dbReference type="GO" id="GO:0003700">
    <property type="term" value="F:DNA-binding transcription factor activity"/>
    <property type="evidence" value="ECO:0007669"/>
    <property type="project" value="TreeGrafter"/>
</dbReference>
<evidence type="ECO:0000313" key="4">
    <source>
        <dbReference type="EMBL" id="OWM64425.1"/>
    </source>
</evidence>
<dbReference type="Proteomes" id="UP000233551">
    <property type="component" value="Unassembled WGS sequence"/>
</dbReference>
<keyword evidence="1" id="KW-0863">Zinc-finger</keyword>
<dbReference type="PROSITE" id="PS50157">
    <property type="entry name" value="ZINC_FINGER_C2H2_2"/>
    <property type="match status" value="1"/>
</dbReference>
<dbReference type="InterPro" id="IPR013087">
    <property type="entry name" value="Znf_C2H2_type"/>
</dbReference>
<dbReference type="GO" id="GO:0009736">
    <property type="term" value="P:cytokinin-activated signaling pathway"/>
    <property type="evidence" value="ECO:0007669"/>
    <property type="project" value="TreeGrafter"/>
</dbReference>
<reference evidence="5 7" key="3">
    <citation type="submission" date="2017-11" db="EMBL/GenBank/DDBJ databases">
        <title>De-novo sequencing of pomegranate (Punica granatum L.) genome.</title>
        <authorList>
            <person name="Akparov Z."/>
            <person name="Amiraslanov A."/>
            <person name="Hajiyeva S."/>
            <person name="Abbasov M."/>
            <person name="Kaur K."/>
            <person name="Hamwieh A."/>
            <person name="Solovyev V."/>
            <person name="Salamov A."/>
            <person name="Braich B."/>
            <person name="Kosarev P."/>
            <person name="Mahmoud A."/>
            <person name="Hajiyev E."/>
            <person name="Babayeva S."/>
            <person name="Izzatullayeva V."/>
            <person name="Mammadov A."/>
            <person name="Mammadov A."/>
            <person name="Sharifova S."/>
            <person name="Ojaghi J."/>
            <person name="Eynullazada K."/>
            <person name="Bayramov B."/>
            <person name="Abdulazimova A."/>
            <person name="Shahmuradov I."/>
        </authorList>
    </citation>
    <scope>NUCLEOTIDE SEQUENCE [LARGE SCALE GENOMIC DNA]</scope>
    <source>
        <strain evidence="5">AG2017</strain>
        <strain evidence="7">cv. AG2017</strain>
        <tissue evidence="5">Leaf</tissue>
    </source>
</reference>
<dbReference type="FunFam" id="3.30.160.60:FF:002829">
    <property type="entry name" value="Zinc finger protein 6"/>
    <property type="match status" value="1"/>
</dbReference>
<evidence type="ECO:0000259" key="3">
    <source>
        <dbReference type="PROSITE" id="PS50157"/>
    </source>
</evidence>
<protein>
    <recommendedName>
        <fullName evidence="3">C2H2-type domain-containing protein</fullName>
    </recommendedName>
</protein>
<sequence>MADIDCSQLSKPPLKLFGIDISSSSEFTEVDSTNTGSDAPTKSPSDGRKFECQYCCREFANSQALGGHQNAHKKERQLLKRVQMQAARRNPAPPLVPCNPFVATFTPPPHLIAHAHATGSAGPASPWQLYLPQSGAAMLAHGLQARGGSFPALRSLAGGDGTNGGGGGGQGRQVLEKGMGLDLQLGLGPGASWS</sequence>
<dbReference type="AlphaFoldDB" id="A0A218VVB6"/>
<accession>A0A218VVB6</accession>
<evidence type="ECO:0000256" key="2">
    <source>
        <dbReference type="SAM" id="MobiDB-lite"/>
    </source>
</evidence>
<dbReference type="InterPro" id="IPR044299">
    <property type="entry name" value="GIS3/ZFP5/ZFP6"/>
</dbReference>
<dbReference type="Gene3D" id="3.30.160.60">
    <property type="entry name" value="Classic Zinc Finger"/>
    <property type="match status" value="1"/>
</dbReference>
<dbReference type="InterPro" id="IPR036236">
    <property type="entry name" value="Znf_C2H2_sf"/>
</dbReference>
<comment type="caution">
    <text evidence="4">The sequence shown here is derived from an EMBL/GenBank/DDBJ whole genome shotgun (WGS) entry which is preliminary data.</text>
</comment>
<dbReference type="GO" id="GO:0010090">
    <property type="term" value="P:trichome morphogenesis"/>
    <property type="evidence" value="ECO:0007669"/>
    <property type="project" value="InterPro"/>
</dbReference>
<organism evidence="4 6">
    <name type="scientific">Punica granatum</name>
    <name type="common">Pomegranate</name>
    <dbReference type="NCBI Taxonomy" id="22663"/>
    <lineage>
        <taxon>Eukaryota</taxon>
        <taxon>Viridiplantae</taxon>
        <taxon>Streptophyta</taxon>
        <taxon>Embryophyta</taxon>
        <taxon>Tracheophyta</taxon>
        <taxon>Spermatophyta</taxon>
        <taxon>Magnoliopsida</taxon>
        <taxon>eudicotyledons</taxon>
        <taxon>Gunneridae</taxon>
        <taxon>Pentapetalae</taxon>
        <taxon>rosids</taxon>
        <taxon>malvids</taxon>
        <taxon>Myrtales</taxon>
        <taxon>Lythraceae</taxon>
        <taxon>Punica</taxon>
    </lineage>
</organism>
<feature type="compositionally biased region" description="Polar residues" evidence="2">
    <location>
        <begin position="27"/>
        <end position="44"/>
    </location>
</feature>